<dbReference type="GO" id="GO:0016791">
    <property type="term" value="F:phosphatase activity"/>
    <property type="evidence" value="ECO:0007669"/>
    <property type="project" value="TreeGrafter"/>
</dbReference>
<evidence type="ECO:0000313" key="3">
    <source>
        <dbReference type="Proteomes" id="UP000807825"/>
    </source>
</evidence>
<proteinExistence type="predicted"/>
<comment type="caution">
    <text evidence="2">The sequence shown here is derived from an EMBL/GenBank/DDBJ whole genome shotgun (WGS) entry which is preliminary data.</text>
</comment>
<dbReference type="Gene3D" id="3.60.21.10">
    <property type="match status" value="1"/>
</dbReference>
<dbReference type="InterPro" id="IPR050126">
    <property type="entry name" value="Ap4A_hydrolase"/>
</dbReference>
<dbReference type="AlphaFoldDB" id="A0A9D6V2R4"/>
<evidence type="ECO:0000259" key="1">
    <source>
        <dbReference type="Pfam" id="PF00149"/>
    </source>
</evidence>
<dbReference type="GO" id="GO:0008803">
    <property type="term" value="F:bis(5'-nucleosyl)-tetraphosphatase (symmetrical) activity"/>
    <property type="evidence" value="ECO:0007669"/>
    <property type="project" value="TreeGrafter"/>
</dbReference>
<dbReference type="InterPro" id="IPR029052">
    <property type="entry name" value="Metallo-depent_PP-like"/>
</dbReference>
<dbReference type="GO" id="GO:0005737">
    <property type="term" value="C:cytoplasm"/>
    <property type="evidence" value="ECO:0007669"/>
    <property type="project" value="TreeGrafter"/>
</dbReference>
<feature type="domain" description="Calcineurin-like phosphoesterase" evidence="1">
    <location>
        <begin position="4"/>
        <end position="159"/>
    </location>
</feature>
<dbReference type="GO" id="GO:0110154">
    <property type="term" value="P:RNA decapping"/>
    <property type="evidence" value="ECO:0007669"/>
    <property type="project" value="TreeGrafter"/>
</dbReference>
<dbReference type="Pfam" id="PF00149">
    <property type="entry name" value="Metallophos"/>
    <property type="match status" value="1"/>
</dbReference>
<protein>
    <submittedName>
        <fullName evidence="2">Serine/threonine protein phosphatase</fullName>
    </submittedName>
</protein>
<dbReference type="Proteomes" id="UP000807825">
    <property type="component" value="Unassembled WGS sequence"/>
</dbReference>
<dbReference type="SUPFAM" id="SSF56300">
    <property type="entry name" value="Metallo-dependent phosphatases"/>
    <property type="match status" value="1"/>
</dbReference>
<dbReference type="InterPro" id="IPR004843">
    <property type="entry name" value="Calcineurin-like_PHP"/>
</dbReference>
<accession>A0A9D6V2R4</accession>
<sequence>MSRKIFAVGDIHGCFDKLVAMMKILPWNKDNGDLLLFIGDYIDRGPKSREVVEFLVQLRKKGGDFVFLKGNHEKMLLDYYIQQKDQMLYVANGGAETIASYVEGGIGRKAFVLPEEHLDFFLSLSLYYQTDDYIFVHAGLRDGVKIGDQSEEDLLWIREEFIYSAYDWNKRVIFGHTALETPFVTPSKIGIDTGAVYGNKLTAVELPRMKFYQV</sequence>
<dbReference type="PANTHER" id="PTHR42850">
    <property type="entry name" value="METALLOPHOSPHOESTERASE"/>
    <property type="match status" value="1"/>
</dbReference>
<dbReference type="PANTHER" id="PTHR42850:SF4">
    <property type="entry name" value="ZINC-DEPENDENT ENDOPOLYPHOSPHATASE"/>
    <property type="match status" value="1"/>
</dbReference>
<dbReference type="CDD" id="cd00144">
    <property type="entry name" value="MPP_PPP_family"/>
    <property type="match status" value="1"/>
</dbReference>
<evidence type="ECO:0000313" key="2">
    <source>
        <dbReference type="EMBL" id="MBI5251016.1"/>
    </source>
</evidence>
<gene>
    <name evidence="2" type="ORF">HY912_16120</name>
</gene>
<organism evidence="2 3">
    <name type="scientific">Desulfomonile tiedjei</name>
    <dbReference type="NCBI Taxonomy" id="2358"/>
    <lineage>
        <taxon>Bacteria</taxon>
        <taxon>Pseudomonadati</taxon>
        <taxon>Thermodesulfobacteriota</taxon>
        <taxon>Desulfomonilia</taxon>
        <taxon>Desulfomonilales</taxon>
        <taxon>Desulfomonilaceae</taxon>
        <taxon>Desulfomonile</taxon>
    </lineage>
</organism>
<dbReference type="InterPro" id="IPR006186">
    <property type="entry name" value="Ser/Thr-sp_prot-phosphatase"/>
</dbReference>
<dbReference type="PRINTS" id="PR00114">
    <property type="entry name" value="STPHPHTASE"/>
</dbReference>
<name>A0A9D6V2R4_9BACT</name>
<dbReference type="EMBL" id="JACRDE010000420">
    <property type="protein sequence ID" value="MBI5251016.1"/>
    <property type="molecule type" value="Genomic_DNA"/>
</dbReference>
<reference evidence="2" key="1">
    <citation type="submission" date="2020-07" db="EMBL/GenBank/DDBJ databases">
        <title>Huge and variable diversity of episymbiotic CPR bacteria and DPANN archaea in groundwater ecosystems.</title>
        <authorList>
            <person name="He C.Y."/>
            <person name="Keren R."/>
            <person name="Whittaker M."/>
            <person name="Farag I.F."/>
            <person name="Doudna J."/>
            <person name="Cate J.H.D."/>
            <person name="Banfield J.F."/>
        </authorList>
    </citation>
    <scope>NUCLEOTIDE SEQUENCE</scope>
    <source>
        <strain evidence="2">NC_groundwater_1664_Pr3_B-0.1um_52_9</strain>
    </source>
</reference>